<dbReference type="EMBL" id="JAGSOH010000015">
    <property type="protein sequence ID" value="MBR7826314.1"/>
    <property type="molecule type" value="Genomic_DNA"/>
</dbReference>
<dbReference type="InterPro" id="IPR011992">
    <property type="entry name" value="EF-hand-dom_pair"/>
</dbReference>
<dbReference type="AlphaFoldDB" id="A0A941EC54"/>
<dbReference type="Gene3D" id="3.40.1090.10">
    <property type="entry name" value="Cytosolic phospholipase A2 catalytic domain"/>
    <property type="match status" value="2"/>
</dbReference>
<evidence type="ECO:0000256" key="2">
    <source>
        <dbReference type="ARBA" id="ARBA00022963"/>
    </source>
</evidence>
<feature type="short sequence motif" description="GXSXG" evidence="4">
    <location>
        <begin position="42"/>
        <end position="46"/>
    </location>
</feature>
<gene>
    <name evidence="6" type="ORF">KDK95_08380</name>
</gene>
<name>A0A941EC54_9ACTN</name>
<dbReference type="InterPro" id="IPR016035">
    <property type="entry name" value="Acyl_Trfase/lysoPLipase"/>
</dbReference>
<feature type="short sequence motif" description="GXGXXG" evidence="4">
    <location>
        <begin position="15"/>
        <end position="20"/>
    </location>
</feature>
<evidence type="ECO:0000313" key="6">
    <source>
        <dbReference type="EMBL" id="MBR7826314.1"/>
    </source>
</evidence>
<dbReference type="PANTHER" id="PTHR14226:SF57">
    <property type="entry name" value="BLR7027 PROTEIN"/>
    <property type="match status" value="1"/>
</dbReference>
<dbReference type="SUPFAM" id="SSF52151">
    <property type="entry name" value="FabD/lysophospholipase-like"/>
    <property type="match status" value="1"/>
</dbReference>
<sequence length="448" mass="48404">MTKQIAGPIAFVLGGGGVRGGYQAGMIRALLERGVRPDLVVGTSVGAIQGALLAADPTPAVAARMGEFWHQALRRGVLRPGAVRAVRSLRTGQLALGSGEPLRQLLVEYLGDGCFEELAVPLQTCAASIERATARYFQHGPLIPAVMASCAMPGLLPAYRIGDEHFVDGGVVEEVPIARAVGLGARTVLVLRAERPERRARRERRLRVPRWPWQVDRMSFELSRRHHLGVELERRPEGVSVHEVDAGFLAALDESRVTVTAVRISAFAAGKFDRFFDLCDQNRDDAVAETDLLALGARIAEACGARAGSLGHQRLEEAFTAFWLRLRAAAGLEEIEAKSLRREDFRRSLARLSENRAAYDQNVHPLIASLTAAADENADEVLSPAEVSSLLRALGVAEGDADRFVLLLDTYNNGELTLEELDEAFCHFFTDAEPGPVGNLILGGGPAG</sequence>
<feature type="active site" description="Nucleophile" evidence="4">
    <location>
        <position position="44"/>
    </location>
</feature>
<evidence type="ECO:0000313" key="7">
    <source>
        <dbReference type="Proteomes" id="UP000676325"/>
    </source>
</evidence>
<protein>
    <submittedName>
        <fullName evidence="6">Patatin-like phospholipase family protein</fullName>
    </submittedName>
</protein>
<proteinExistence type="predicted"/>
<keyword evidence="2 4" id="KW-0442">Lipid degradation</keyword>
<keyword evidence="7" id="KW-1185">Reference proteome</keyword>
<organism evidence="6 7">
    <name type="scientific">Actinospica acidithermotolerans</name>
    <dbReference type="NCBI Taxonomy" id="2828514"/>
    <lineage>
        <taxon>Bacteria</taxon>
        <taxon>Bacillati</taxon>
        <taxon>Actinomycetota</taxon>
        <taxon>Actinomycetes</taxon>
        <taxon>Catenulisporales</taxon>
        <taxon>Actinospicaceae</taxon>
        <taxon>Actinospica</taxon>
    </lineage>
</organism>
<dbReference type="Gene3D" id="1.10.238.10">
    <property type="entry name" value="EF-hand"/>
    <property type="match status" value="1"/>
</dbReference>
<evidence type="ECO:0000256" key="1">
    <source>
        <dbReference type="ARBA" id="ARBA00022801"/>
    </source>
</evidence>
<dbReference type="PANTHER" id="PTHR14226">
    <property type="entry name" value="NEUROPATHY TARGET ESTERASE/SWISS CHEESE D.MELANOGASTER"/>
    <property type="match status" value="1"/>
</dbReference>
<dbReference type="RefSeq" id="WP_212517459.1">
    <property type="nucleotide sequence ID" value="NZ_JAGSOH010000015.1"/>
</dbReference>
<keyword evidence="1 4" id="KW-0378">Hydrolase</keyword>
<comment type="caution">
    <text evidence="6">The sequence shown here is derived from an EMBL/GenBank/DDBJ whole genome shotgun (WGS) entry which is preliminary data.</text>
</comment>
<dbReference type="Pfam" id="PF01734">
    <property type="entry name" value="Patatin"/>
    <property type="match status" value="1"/>
</dbReference>
<dbReference type="GO" id="GO:0016787">
    <property type="term" value="F:hydrolase activity"/>
    <property type="evidence" value="ECO:0007669"/>
    <property type="project" value="UniProtKB-UniRule"/>
</dbReference>
<evidence type="ECO:0000256" key="3">
    <source>
        <dbReference type="ARBA" id="ARBA00023098"/>
    </source>
</evidence>
<feature type="short sequence motif" description="DGA/G" evidence="4">
    <location>
        <begin position="168"/>
        <end position="170"/>
    </location>
</feature>
<evidence type="ECO:0000256" key="4">
    <source>
        <dbReference type="PROSITE-ProRule" id="PRU01161"/>
    </source>
</evidence>
<accession>A0A941EC54</accession>
<feature type="domain" description="PNPLA" evidence="5">
    <location>
        <begin position="11"/>
        <end position="181"/>
    </location>
</feature>
<dbReference type="PROSITE" id="PS51635">
    <property type="entry name" value="PNPLA"/>
    <property type="match status" value="1"/>
</dbReference>
<reference evidence="6" key="1">
    <citation type="submission" date="2021-04" db="EMBL/GenBank/DDBJ databases">
        <title>Genome based classification of Actinospica acidithermotolerans sp. nov., an actinobacterium isolated from an Indonesian hot spring.</title>
        <authorList>
            <person name="Kusuma A.B."/>
            <person name="Putra K.E."/>
            <person name="Nafisah S."/>
            <person name="Loh J."/>
            <person name="Nouioui I."/>
            <person name="Goodfellow M."/>
        </authorList>
    </citation>
    <scope>NUCLEOTIDE SEQUENCE</scope>
    <source>
        <strain evidence="6">MGRD01-02</strain>
    </source>
</reference>
<dbReference type="Proteomes" id="UP000676325">
    <property type="component" value="Unassembled WGS sequence"/>
</dbReference>
<dbReference type="PROSITE" id="PS00018">
    <property type="entry name" value="EF_HAND_1"/>
    <property type="match status" value="1"/>
</dbReference>
<feature type="active site" description="Proton acceptor" evidence="4">
    <location>
        <position position="168"/>
    </location>
</feature>
<dbReference type="InterPro" id="IPR050301">
    <property type="entry name" value="NTE"/>
</dbReference>
<evidence type="ECO:0000259" key="5">
    <source>
        <dbReference type="PROSITE" id="PS51635"/>
    </source>
</evidence>
<dbReference type="GO" id="GO:0016042">
    <property type="term" value="P:lipid catabolic process"/>
    <property type="evidence" value="ECO:0007669"/>
    <property type="project" value="UniProtKB-UniRule"/>
</dbReference>
<dbReference type="InterPro" id="IPR018247">
    <property type="entry name" value="EF_Hand_1_Ca_BS"/>
</dbReference>
<dbReference type="InterPro" id="IPR002641">
    <property type="entry name" value="PNPLA_dom"/>
</dbReference>
<dbReference type="SUPFAM" id="SSF47473">
    <property type="entry name" value="EF-hand"/>
    <property type="match status" value="1"/>
</dbReference>
<keyword evidence="3 4" id="KW-0443">Lipid metabolism</keyword>